<evidence type="ECO:0000313" key="3">
    <source>
        <dbReference type="Proteomes" id="UP000273405"/>
    </source>
</evidence>
<comment type="caution">
    <text evidence="2">The sequence shown here is derived from an EMBL/GenBank/DDBJ whole genome shotgun (WGS) entry which is preliminary data.</text>
</comment>
<dbReference type="Proteomes" id="UP000273405">
    <property type="component" value="Unassembled WGS sequence"/>
</dbReference>
<name>A0A3A8NPB4_9BACT</name>
<dbReference type="InterPro" id="IPR046252">
    <property type="entry name" value="DUF6285"/>
</dbReference>
<dbReference type="Pfam" id="PF19802">
    <property type="entry name" value="DUF6285"/>
    <property type="match status" value="1"/>
</dbReference>
<evidence type="ECO:0000313" key="2">
    <source>
        <dbReference type="EMBL" id="RKH46058.1"/>
    </source>
</evidence>
<gene>
    <name evidence="2" type="ORF">D7X12_06330</name>
</gene>
<dbReference type="RefSeq" id="WP_120624362.1">
    <property type="nucleotide sequence ID" value="NZ_RAWG01000027.1"/>
</dbReference>
<organism evidence="2 3">
    <name type="scientific">Corallococcus sicarius</name>
    <dbReference type="NCBI Taxonomy" id="2316726"/>
    <lineage>
        <taxon>Bacteria</taxon>
        <taxon>Pseudomonadati</taxon>
        <taxon>Myxococcota</taxon>
        <taxon>Myxococcia</taxon>
        <taxon>Myxococcales</taxon>
        <taxon>Cystobacterineae</taxon>
        <taxon>Myxococcaceae</taxon>
        <taxon>Corallococcus</taxon>
    </lineage>
</organism>
<evidence type="ECO:0000259" key="1">
    <source>
        <dbReference type="Pfam" id="PF19802"/>
    </source>
</evidence>
<feature type="domain" description="DUF6285" evidence="1">
    <location>
        <begin position="24"/>
        <end position="114"/>
    </location>
</feature>
<proteinExistence type="predicted"/>
<dbReference type="EMBL" id="RAWG01000027">
    <property type="protein sequence ID" value="RKH46058.1"/>
    <property type="molecule type" value="Genomic_DNA"/>
</dbReference>
<dbReference type="AlphaFoldDB" id="A0A3A8NPB4"/>
<reference evidence="3" key="1">
    <citation type="submission" date="2018-09" db="EMBL/GenBank/DDBJ databases">
        <authorList>
            <person name="Livingstone P.G."/>
            <person name="Whitworth D.E."/>
        </authorList>
    </citation>
    <scope>NUCLEOTIDE SEQUENCE [LARGE SCALE GENOMIC DNA]</scope>
    <source>
        <strain evidence="3">CA040B</strain>
    </source>
</reference>
<accession>A0A3A8NPB4</accession>
<protein>
    <recommendedName>
        <fullName evidence="1">DUF6285 domain-containing protein</fullName>
    </recommendedName>
</protein>
<dbReference type="OrthoDB" id="8480752at2"/>
<sequence>MRECPDGAALLAIAREVLRKELLPLLPGDKAYAALMVANAMGIAERQLRNGEGPQREEQQALATLLGREGSLADLNREFAARIRRGDIDIDSDAEARRLLWESTVQRVRESAPKALAAYSPSAARHVFV</sequence>
<keyword evidence="3" id="KW-1185">Reference proteome</keyword>